<dbReference type="SUPFAM" id="SSF52540">
    <property type="entry name" value="P-loop containing nucleoside triphosphate hydrolases"/>
    <property type="match status" value="1"/>
</dbReference>
<dbReference type="PROSITE" id="PS00211">
    <property type="entry name" value="ABC_TRANSPORTER_1"/>
    <property type="match status" value="1"/>
</dbReference>
<keyword evidence="7" id="KW-0472">Membrane</keyword>
<dbReference type="Gene3D" id="3.40.50.300">
    <property type="entry name" value="P-loop containing nucleotide triphosphate hydrolases"/>
    <property type="match status" value="1"/>
</dbReference>
<evidence type="ECO:0000256" key="6">
    <source>
        <dbReference type="ARBA" id="ARBA00022967"/>
    </source>
</evidence>
<evidence type="ECO:0000256" key="7">
    <source>
        <dbReference type="ARBA" id="ARBA00023136"/>
    </source>
</evidence>
<evidence type="ECO:0000256" key="8">
    <source>
        <dbReference type="ARBA" id="ARBA00066388"/>
    </source>
</evidence>
<dbReference type="InterPro" id="IPR017871">
    <property type="entry name" value="ABC_transporter-like_CS"/>
</dbReference>
<dbReference type="InterPro" id="IPR003593">
    <property type="entry name" value="AAA+_ATPase"/>
</dbReference>
<dbReference type="RefSeq" id="WP_371861985.1">
    <property type="nucleotide sequence ID" value="NZ_BJUA01000005.1"/>
</dbReference>
<evidence type="ECO:0000259" key="10">
    <source>
        <dbReference type="PROSITE" id="PS50893"/>
    </source>
</evidence>
<reference evidence="11 12" key="1">
    <citation type="submission" date="2019-07" db="EMBL/GenBank/DDBJ databases">
        <title>Whole genome shotgun sequence of Cellulomonas persica NBRC 101101.</title>
        <authorList>
            <person name="Hosoyama A."/>
            <person name="Uohara A."/>
            <person name="Ohji S."/>
            <person name="Ichikawa N."/>
        </authorList>
    </citation>
    <scope>NUCLEOTIDE SEQUENCE [LARGE SCALE GENOMIC DNA]</scope>
    <source>
        <strain evidence="11 12">NBRC 101101</strain>
    </source>
</reference>
<name>A0A510US82_9CELL</name>
<dbReference type="GO" id="GO:0016887">
    <property type="term" value="F:ATP hydrolysis activity"/>
    <property type="evidence" value="ECO:0007669"/>
    <property type="project" value="InterPro"/>
</dbReference>
<dbReference type="InterPro" id="IPR050093">
    <property type="entry name" value="ABC_SmlMolc_Importer"/>
</dbReference>
<keyword evidence="3" id="KW-0997">Cell inner membrane</keyword>
<evidence type="ECO:0000256" key="2">
    <source>
        <dbReference type="ARBA" id="ARBA00022475"/>
    </source>
</evidence>
<keyword evidence="1" id="KW-0813">Transport</keyword>
<gene>
    <name evidence="11" type="ORF">CPE01_12510</name>
</gene>
<evidence type="ECO:0000256" key="4">
    <source>
        <dbReference type="ARBA" id="ARBA00022741"/>
    </source>
</evidence>
<dbReference type="InterPro" id="IPR027417">
    <property type="entry name" value="P-loop_NTPase"/>
</dbReference>
<evidence type="ECO:0000256" key="9">
    <source>
        <dbReference type="SAM" id="MobiDB-lite"/>
    </source>
</evidence>
<comment type="caution">
    <text evidence="11">The sequence shown here is derived from an EMBL/GenBank/DDBJ whole genome shotgun (WGS) entry which is preliminary data.</text>
</comment>
<dbReference type="Pfam" id="PF00005">
    <property type="entry name" value="ABC_tran"/>
    <property type="match status" value="1"/>
</dbReference>
<feature type="compositionally biased region" description="Basic and acidic residues" evidence="9">
    <location>
        <begin position="36"/>
        <end position="45"/>
    </location>
</feature>
<dbReference type="PANTHER" id="PTHR42781:SF5">
    <property type="entry name" value="PUTRESCINE TRANSPORT ATP-BINDING PROTEIN POTG"/>
    <property type="match status" value="1"/>
</dbReference>
<evidence type="ECO:0000256" key="3">
    <source>
        <dbReference type="ARBA" id="ARBA00022519"/>
    </source>
</evidence>
<keyword evidence="2" id="KW-1003">Cell membrane</keyword>
<accession>A0A510US82</accession>
<dbReference type="SMART" id="SM00382">
    <property type="entry name" value="AAA"/>
    <property type="match status" value="1"/>
</dbReference>
<dbReference type="GO" id="GO:0015418">
    <property type="term" value="F:ABC-type quaternary ammonium compound transporting activity"/>
    <property type="evidence" value="ECO:0007669"/>
    <property type="project" value="UniProtKB-EC"/>
</dbReference>
<dbReference type="FunFam" id="3.40.50.300:FF:000425">
    <property type="entry name" value="Probable ABC transporter, ATP-binding subunit"/>
    <property type="match status" value="1"/>
</dbReference>
<dbReference type="Proteomes" id="UP000321386">
    <property type="component" value="Unassembled WGS sequence"/>
</dbReference>
<evidence type="ECO:0000313" key="12">
    <source>
        <dbReference type="Proteomes" id="UP000321386"/>
    </source>
</evidence>
<evidence type="ECO:0000256" key="1">
    <source>
        <dbReference type="ARBA" id="ARBA00022448"/>
    </source>
</evidence>
<dbReference type="PANTHER" id="PTHR42781">
    <property type="entry name" value="SPERMIDINE/PUTRESCINE IMPORT ATP-BINDING PROTEIN POTA"/>
    <property type="match status" value="1"/>
</dbReference>
<dbReference type="EC" id="7.6.2.9" evidence="8"/>
<feature type="region of interest" description="Disordered" evidence="9">
    <location>
        <begin position="1"/>
        <end position="45"/>
    </location>
</feature>
<evidence type="ECO:0000256" key="5">
    <source>
        <dbReference type="ARBA" id="ARBA00022840"/>
    </source>
</evidence>
<sequence length="408" mass="41656">MTTSRTTPSTTGLSPTSPSPTSGSAAGSRAGAASRTPDDGARDRAAGLGVRDVVVRYPAPRRRAEPVAAVDGVSLDVARGEVLALLGPSGCGKSSLLRAVAGLEPLADGDVTWGGASVVDVPVHRRDFGLMFQDGQLFTHRDVAGNIAYGLAGRPRGQVAARVEHLLELVGLPGAGPRAVATLSGGERQRVALARALAPAPRLLLLDEPLSALDRSLRERLALDLRAALLATGTTALFVTHDQDEAFVVADRVAVMSAGRLLQVGPPAQLWRAPADEQVARFLGYEAFVPVADAPVALRRAVPAPDDATYALPPGALVSGAATGSADVLTGVVLAVRTRRGSPTLHVDVPGIGEVTAATRALVAPVPGAAEPAGPALAARGPMGSGMPTPGDEVSLHILREAVVVLPR</sequence>
<keyword evidence="5" id="KW-0067">ATP-binding</keyword>
<dbReference type="AlphaFoldDB" id="A0A510US82"/>
<dbReference type="GO" id="GO:0005524">
    <property type="term" value="F:ATP binding"/>
    <property type="evidence" value="ECO:0007669"/>
    <property type="project" value="UniProtKB-KW"/>
</dbReference>
<keyword evidence="6" id="KW-1278">Translocase</keyword>
<keyword evidence="12" id="KW-1185">Reference proteome</keyword>
<keyword evidence="4" id="KW-0547">Nucleotide-binding</keyword>
<proteinExistence type="predicted"/>
<feature type="compositionally biased region" description="Low complexity" evidence="9">
    <location>
        <begin position="1"/>
        <end position="35"/>
    </location>
</feature>
<dbReference type="InterPro" id="IPR003439">
    <property type="entry name" value="ABC_transporter-like_ATP-bd"/>
</dbReference>
<organism evidence="11 12">
    <name type="scientific">Cellulomonas persica</name>
    <dbReference type="NCBI Taxonomy" id="76861"/>
    <lineage>
        <taxon>Bacteria</taxon>
        <taxon>Bacillati</taxon>
        <taxon>Actinomycetota</taxon>
        <taxon>Actinomycetes</taxon>
        <taxon>Micrococcales</taxon>
        <taxon>Cellulomonadaceae</taxon>
        <taxon>Cellulomonas</taxon>
    </lineage>
</organism>
<dbReference type="PROSITE" id="PS50893">
    <property type="entry name" value="ABC_TRANSPORTER_2"/>
    <property type="match status" value="1"/>
</dbReference>
<dbReference type="EMBL" id="BJUA01000005">
    <property type="protein sequence ID" value="GEK17518.1"/>
    <property type="molecule type" value="Genomic_DNA"/>
</dbReference>
<protein>
    <recommendedName>
        <fullName evidence="8">ABC-type quaternary amine transporter</fullName>
        <ecNumber evidence="8">7.6.2.9</ecNumber>
    </recommendedName>
</protein>
<feature type="domain" description="ABC transporter" evidence="10">
    <location>
        <begin position="48"/>
        <end position="283"/>
    </location>
</feature>
<evidence type="ECO:0000313" key="11">
    <source>
        <dbReference type="EMBL" id="GEK17518.1"/>
    </source>
</evidence>